<dbReference type="SUPFAM" id="SSF54106">
    <property type="entry name" value="LysM domain"/>
    <property type="match status" value="1"/>
</dbReference>
<gene>
    <name evidence="3" type="ORF">CWO92_06110</name>
</gene>
<dbReference type="SUPFAM" id="SSF51261">
    <property type="entry name" value="Duplicated hybrid motif"/>
    <property type="match status" value="1"/>
</dbReference>
<organism evidence="3 4">
    <name type="scientific">Heyndrickxia camelliae</name>
    <dbReference type="NCBI Taxonomy" id="1707093"/>
    <lineage>
        <taxon>Bacteria</taxon>
        <taxon>Bacillati</taxon>
        <taxon>Bacillota</taxon>
        <taxon>Bacilli</taxon>
        <taxon>Bacillales</taxon>
        <taxon>Bacillaceae</taxon>
        <taxon>Heyndrickxia</taxon>
    </lineage>
</organism>
<feature type="chain" id="PRO_5014871957" evidence="1">
    <location>
        <begin position="27"/>
        <end position="289"/>
    </location>
</feature>
<keyword evidence="4" id="KW-1185">Reference proteome</keyword>
<dbReference type="PANTHER" id="PTHR21666:SF270">
    <property type="entry name" value="MUREIN HYDROLASE ACTIVATOR ENVC"/>
    <property type="match status" value="1"/>
</dbReference>
<comment type="caution">
    <text evidence="3">The sequence shown here is derived from an EMBL/GenBank/DDBJ whole genome shotgun (WGS) entry which is preliminary data.</text>
</comment>
<dbReference type="PANTHER" id="PTHR21666">
    <property type="entry name" value="PEPTIDASE-RELATED"/>
    <property type="match status" value="1"/>
</dbReference>
<dbReference type="InterPro" id="IPR016047">
    <property type="entry name" value="M23ase_b-sheet_dom"/>
</dbReference>
<evidence type="ECO:0000256" key="1">
    <source>
        <dbReference type="SAM" id="SignalP"/>
    </source>
</evidence>
<dbReference type="InterPro" id="IPR050570">
    <property type="entry name" value="Cell_wall_metabolism_enzyme"/>
</dbReference>
<dbReference type="EMBL" id="PIQO01000003">
    <property type="protein sequence ID" value="PKR85946.1"/>
    <property type="molecule type" value="Genomic_DNA"/>
</dbReference>
<dbReference type="SMART" id="SM00257">
    <property type="entry name" value="LysM"/>
    <property type="match status" value="1"/>
</dbReference>
<evidence type="ECO:0000313" key="4">
    <source>
        <dbReference type="Proteomes" id="UP000233440"/>
    </source>
</evidence>
<keyword evidence="1" id="KW-0732">Signal</keyword>
<dbReference type="GO" id="GO:0004222">
    <property type="term" value="F:metalloendopeptidase activity"/>
    <property type="evidence" value="ECO:0007669"/>
    <property type="project" value="TreeGrafter"/>
</dbReference>
<protein>
    <submittedName>
        <fullName evidence="3">Peptidase M23</fullName>
    </submittedName>
</protein>
<sequence length="289" mass="32061">MMNKVIIQLLMAICVMFIINTGNVQASDINIKTSTEQWFFPAKGEISDIFDSRGGDHKGIDIAGTYKSPVYAAAAGKVVKSYYSYTYGNVVFLHHKNGFETVYAHLAKRTVSEGDKVQQGETVGLMGNTGESTGTHLHFEIHDGKWTLDKKNAIDPFIVYGNGEIGKLVSALKHNPYGAAEVTKSSEEESSNEVLKPLAKAEELPVGLIDQKVQVTYNAADVQNTFDKQIIYVVKKGDTLFDISKKLDIPIETLTSLNHIKNKNLIFPNQRIVLEPQHLNIFNSRIISK</sequence>
<feature type="domain" description="LysM" evidence="2">
    <location>
        <begin position="230"/>
        <end position="274"/>
    </location>
</feature>
<evidence type="ECO:0000259" key="2">
    <source>
        <dbReference type="PROSITE" id="PS51782"/>
    </source>
</evidence>
<evidence type="ECO:0000313" key="3">
    <source>
        <dbReference type="EMBL" id="PKR85946.1"/>
    </source>
</evidence>
<dbReference type="Proteomes" id="UP000233440">
    <property type="component" value="Unassembled WGS sequence"/>
</dbReference>
<dbReference type="Gene3D" id="3.10.350.10">
    <property type="entry name" value="LysM domain"/>
    <property type="match status" value="1"/>
</dbReference>
<dbReference type="CDD" id="cd12797">
    <property type="entry name" value="M23_peptidase"/>
    <property type="match status" value="1"/>
</dbReference>
<dbReference type="InterPro" id="IPR011055">
    <property type="entry name" value="Dup_hybrid_motif"/>
</dbReference>
<accession>A0A2N3LMW0</accession>
<name>A0A2N3LMW0_9BACI</name>
<dbReference type="Gene3D" id="2.70.70.10">
    <property type="entry name" value="Glucose Permease (Domain IIA)"/>
    <property type="match status" value="1"/>
</dbReference>
<dbReference type="InterPro" id="IPR036779">
    <property type="entry name" value="LysM_dom_sf"/>
</dbReference>
<dbReference type="Pfam" id="PF01551">
    <property type="entry name" value="Peptidase_M23"/>
    <property type="match status" value="1"/>
</dbReference>
<dbReference type="AlphaFoldDB" id="A0A2N3LMW0"/>
<reference evidence="3 4" key="1">
    <citation type="submission" date="2017-11" db="EMBL/GenBank/DDBJ databases">
        <title>Bacillus camelliae sp. nov., isolated from pu'er tea.</title>
        <authorList>
            <person name="Niu L."/>
        </authorList>
    </citation>
    <scope>NUCLEOTIDE SEQUENCE [LARGE SCALE GENOMIC DNA]</scope>
    <source>
        <strain evidence="3 4">7578-1</strain>
    </source>
</reference>
<dbReference type="CDD" id="cd00118">
    <property type="entry name" value="LysM"/>
    <property type="match status" value="1"/>
</dbReference>
<dbReference type="OrthoDB" id="9805070at2"/>
<proteinExistence type="predicted"/>
<dbReference type="InterPro" id="IPR018392">
    <property type="entry name" value="LysM"/>
</dbReference>
<feature type="signal peptide" evidence="1">
    <location>
        <begin position="1"/>
        <end position="26"/>
    </location>
</feature>
<dbReference type="Pfam" id="PF01476">
    <property type="entry name" value="LysM"/>
    <property type="match status" value="1"/>
</dbReference>
<dbReference type="PROSITE" id="PS51782">
    <property type="entry name" value="LYSM"/>
    <property type="match status" value="1"/>
</dbReference>